<name>A0ABX1H316_9ACTN</name>
<dbReference type="InterPro" id="IPR003593">
    <property type="entry name" value="AAA+_ATPase"/>
</dbReference>
<gene>
    <name evidence="3" type="ORF">HFV08_10485</name>
</gene>
<evidence type="ECO:0000259" key="2">
    <source>
        <dbReference type="SMART" id="SM00382"/>
    </source>
</evidence>
<dbReference type="InterPro" id="IPR003959">
    <property type="entry name" value="ATPase_AAA_core"/>
</dbReference>
<dbReference type="Gene3D" id="3.40.50.300">
    <property type="entry name" value="P-loop containing nucleotide triphosphate hydrolases"/>
    <property type="match status" value="1"/>
</dbReference>
<feature type="domain" description="AAA+ ATPase" evidence="2">
    <location>
        <begin position="1304"/>
        <end position="1454"/>
    </location>
</feature>
<reference evidence="3 4" key="1">
    <citation type="submission" date="2020-04" db="EMBL/GenBank/DDBJ databases">
        <title>Phylogenetic Diversity and Antibacterial Activity against Ralstonia solanacearum of Endophytic Actinomycete Isolated from Moss.</title>
        <authorList>
            <person name="Zhuang X."/>
        </authorList>
    </citation>
    <scope>NUCLEOTIDE SEQUENCE [LARGE SCALE GENOMIC DNA]</scope>
    <source>
        <strain evidence="3 4">LD120</strain>
    </source>
</reference>
<dbReference type="SUPFAM" id="SSF52540">
    <property type="entry name" value="P-loop containing nucleoside triphosphate hydrolases"/>
    <property type="match status" value="2"/>
</dbReference>
<organism evidence="3 4">
    <name type="scientific">Streptomyces physcomitrii</name>
    <dbReference type="NCBI Taxonomy" id="2724184"/>
    <lineage>
        <taxon>Bacteria</taxon>
        <taxon>Bacillati</taxon>
        <taxon>Actinomycetota</taxon>
        <taxon>Actinomycetes</taxon>
        <taxon>Kitasatosporales</taxon>
        <taxon>Streptomycetaceae</taxon>
        <taxon>Streptomyces</taxon>
    </lineage>
</organism>
<feature type="compositionally biased region" description="Gly residues" evidence="1">
    <location>
        <begin position="29"/>
        <end position="41"/>
    </location>
</feature>
<sequence>MARGTEPATDTGRQADTGTRPGTDTEAGAGTGTGADAGTGAGTAAPPAPGAGPAPGEDTGAYEVLRARLDAEAAELARRAEELNERRTAEFGETRLALTGTGDLRTPENCAPADLVAVGGALLLGHHGARRGGGDAVPGDVFALYDRQLAPLPASAVPGLLDDPAFVREFAALHRYFRGTRLLRLVRTEGRLLAVFRTGEAAGDVRVLRWSLTAAGEASFLDAQGERDRLPAEPYDFTWQVPGREHHVPGRHPHIGVEDLVWVGTTGGLLTVKTRDDTTDQRAEYSEPVEEPLQSLADAEIAYARVGVLLLLRVRPYKERADRHLVFHTLTGEVLRLDGIGQSCRRLPEDQGIVFPGGYVPATGAHKVFGTGTGDLRFVRLVRSPYGEDVLYVFRDEERGRELLLPYNLIRKQLATPLECHGHALFDDGTLVTSRAAGEEGARVHPVQLWRTPFVADTFAAARPAGSGPLARIGNADLVSGIADCLSLTRAVAESSGTASGYEALAADCTAAADRHHWLAEPELGALAEPLERLRVTAGQVLAEFATVRELTRQAAEELAGTEREITAVVRRLRGESPREATAWVDGLTALRRARGRLLTLKDLRYADRARIAALDARTEEDLAGFGRRATASLARADAFASAHAELAALDGEIAAAATVAATEPLATRLDALTAGLQTVTEVLASLGTSDATVRTAVLERLAEVSAGVNRGRAALDARRRALGSTEQRAEFAAEFALLGQSVTAALATAHTPEDCERQLAGMLLHVENLESRFTSSADFLTELDAKRTEIHEAFSARKQSLADARARHAARLAQSAARVLETVGRRASALKGPEEVATWFVSDPMAAKVRRTAAELRELGEQARAQELDGQLESARRAALRAVRDRGDLGAAGGAQVRLGRHLFAVNSQPLDLTLVPREEGLVLSLTGTDWTAPVTDPDFLATRHLWDRPLPSESPAVYRAEYLAVRLFETHGPAALAAADLPGLVRAAAEEAYDEGYARGVHDHDAALILAALLRLHEQAGVLRHEPAARARAQLHWAHRTTPAARADLTRRARSLARAREAFGPGPALDAFRAELTAAIRAGEDEGAAAPDGGAGDGAARAAAYLFEELTGGPEGFVLSARARTLLEKFRRGLGTPAYEEDLAALDRLTDRHQLVEAWLFAWVHSSGEDLDPGDLAEAVAAELCPELVRHPGEAPLTETVTGLRGAHPRVDEGALPLRLDELLARVGEFTAREVPEYRAYQRRRTQLVAREREKLRLGEFRPRVLSTFVRGRLVDEVYLPLIGDGLAKQLGTVDGSGGAGTGGLLMLVSPPGYGKTTLLEYVAERLGLVLVRISGPALGDAVTSLDPAEAPGAAARQEVEKINFALAAGSNTLLYLDDIQHTSPRFLEKFIPLCDATRRIEGVRDGQPRTYDLRGKRFAVCMAGNPYTASGARFQVPDMLANRADVWNLGEVLTGKEEVFARSFVENALTAHPVLAPLAERDRPELDRLLRLASGSAGDPGTSAADGLPADPAAVDALADGAALSLPPAEVEQILAVLRLLLRARETVLAVNGAYLASAVQSDRTRSRPPFRLQGSYRNMNRIAQRIQPVMNTRELDALVGDHYTAEAQTLTTGAEANLLHLAALRGTLSPEQAARWEELCAAWRAGGRGGEGEPLARAVAALDRLADRLGAIESVLGRAMTGGDSRRVETGGVDGS</sequence>
<dbReference type="InterPro" id="IPR027417">
    <property type="entry name" value="P-loop_NTPase"/>
</dbReference>
<keyword evidence="4" id="KW-1185">Reference proteome</keyword>
<protein>
    <submittedName>
        <fullName evidence="3">DNA repair ATPase</fullName>
    </submittedName>
</protein>
<dbReference type="InterPro" id="IPR057224">
    <property type="entry name" value="DUF7902"/>
</dbReference>
<dbReference type="RefSeq" id="WP_168538156.1">
    <property type="nucleotide sequence ID" value="NZ_JAAWWP010000005.1"/>
</dbReference>
<dbReference type="InterPro" id="IPR020958">
    <property type="entry name" value="DUF3686"/>
</dbReference>
<evidence type="ECO:0000313" key="3">
    <source>
        <dbReference type="EMBL" id="NKI41659.1"/>
    </source>
</evidence>
<dbReference type="EMBL" id="JAAWWP010000005">
    <property type="protein sequence ID" value="NKI41659.1"/>
    <property type="molecule type" value="Genomic_DNA"/>
</dbReference>
<dbReference type="Pfam" id="PF00004">
    <property type="entry name" value="AAA"/>
    <property type="match status" value="1"/>
</dbReference>
<comment type="caution">
    <text evidence="3">The sequence shown here is derived from an EMBL/GenBank/DDBJ whole genome shotgun (WGS) entry which is preliminary data.</text>
</comment>
<dbReference type="Pfam" id="PF12458">
    <property type="entry name" value="DUF3686"/>
    <property type="match status" value="1"/>
</dbReference>
<evidence type="ECO:0000313" key="4">
    <source>
        <dbReference type="Proteomes" id="UP000772196"/>
    </source>
</evidence>
<dbReference type="Proteomes" id="UP000772196">
    <property type="component" value="Unassembled WGS sequence"/>
</dbReference>
<proteinExistence type="predicted"/>
<dbReference type="Pfam" id="PF25472">
    <property type="entry name" value="DUF7902"/>
    <property type="match status" value="1"/>
</dbReference>
<evidence type="ECO:0000256" key="1">
    <source>
        <dbReference type="SAM" id="MobiDB-lite"/>
    </source>
</evidence>
<feature type="region of interest" description="Disordered" evidence="1">
    <location>
        <begin position="1"/>
        <end position="59"/>
    </location>
</feature>
<dbReference type="SMART" id="SM00382">
    <property type="entry name" value="AAA"/>
    <property type="match status" value="1"/>
</dbReference>
<accession>A0ABX1H316</accession>